<comment type="caution">
    <text evidence="3">The sequence shown here is derived from an EMBL/GenBank/DDBJ whole genome shotgun (WGS) entry which is preliminary data.</text>
</comment>
<dbReference type="SUPFAM" id="SSF53756">
    <property type="entry name" value="UDP-Glycosyltransferase/glycogen phosphorylase"/>
    <property type="match status" value="1"/>
</dbReference>
<proteinExistence type="predicted"/>
<evidence type="ECO:0000259" key="2">
    <source>
        <dbReference type="Pfam" id="PF00534"/>
    </source>
</evidence>
<name>A0ABP8N2E0_9BACT</name>
<evidence type="ECO:0000313" key="3">
    <source>
        <dbReference type="EMBL" id="GAA4458911.1"/>
    </source>
</evidence>
<dbReference type="Proteomes" id="UP001501175">
    <property type="component" value="Unassembled WGS sequence"/>
</dbReference>
<feature type="domain" description="Glycosyl transferase family 1" evidence="2">
    <location>
        <begin position="189"/>
        <end position="309"/>
    </location>
</feature>
<gene>
    <name evidence="3" type="ORF">GCM10023189_31890</name>
</gene>
<reference evidence="4" key="1">
    <citation type="journal article" date="2019" name="Int. J. Syst. Evol. Microbiol.">
        <title>The Global Catalogue of Microorganisms (GCM) 10K type strain sequencing project: providing services to taxonomists for standard genome sequencing and annotation.</title>
        <authorList>
            <consortium name="The Broad Institute Genomics Platform"/>
            <consortium name="The Broad Institute Genome Sequencing Center for Infectious Disease"/>
            <person name="Wu L."/>
            <person name="Ma J."/>
        </authorList>
    </citation>
    <scope>NUCLEOTIDE SEQUENCE [LARGE SCALE GENOMIC DNA]</scope>
    <source>
        <strain evidence="4">JCM 17927</strain>
    </source>
</reference>
<dbReference type="PANTHER" id="PTHR46401">
    <property type="entry name" value="GLYCOSYLTRANSFERASE WBBK-RELATED"/>
    <property type="match status" value="1"/>
</dbReference>
<protein>
    <recommendedName>
        <fullName evidence="2">Glycosyl transferase family 1 domain-containing protein</fullName>
    </recommendedName>
</protein>
<evidence type="ECO:0000313" key="4">
    <source>
        <dbReference type="Proteomes" id="UP001501175"/>
    </source>
</evidence>
<dbReference type="InterPro" id="IPR001296">
    <property type="entry name" value="Glyco_trans_1"/>
</dbReference>
<dbReference type="Pfam" id="PF00534">
    <property type="entry name" value="Glycos_transf_1"/>
    <property type="match status" value="1"/>
</dbReference>
<dbReference type="EMBL" id="BAABHD010000030">
    <property type="protein sequence ID" value="GAA4458911.1"/>
    <property type="molecule type" value="Genomic_DNA"/>
</dbReference>
<dbReference type="RefSeq" id="WP_345244861.1">
    <property type="nucleotide sequence ID" value="NZ_BAABHD010000030.1"/>
</dbReference>
<organism evidence="3 4">
    <name type="scientific">Nibrella saemangeumensis</name>
    <dbReference type="NCBI Taxonomy" id="1084526"/>
    <lineage>
        <taxon>Bacteria</taxon>
        <taxon>Pseudomonadati</taxon>
        <taxon>Bacteroidota</taxon>
        <taxon>Cytophagia</taxon>
        <taxon>Cytophagales</taxon>
        <taxon>Spirosomataceae</taxon>
        <taxon>Nibrella</taxon>
    </lineage>
</organism>
<keyword evidence="4" id="KW-1185">Reference proteome</keyword>
<keyword evidence="1" id="KW-0808">Transferase</keyword>
<dbReference type="PANTHER" id="PTHR46401:SF2">
    <property type="entry name" value="GLYCOSYLTRANSFERASE WBBK-RELATED"/>
    <property type="match status" value="1"/>
</dbReference>
<dbReference type="Gene3D" id="3.40.50.2000">
    <property type="entry name" value="Glycogen Phosphorylase B"/>
    <property type="match status" value="1"/>
</dbReference>
<evidence type="ECO:0000256" key="1">
    <source>
        <dbReference type="ARBA" id="ARBA00022679"/>
    </source>
</evidence>
<accession>A0ABP8N2E0</accession>
<sequence>MEKKVFIACSGIGNIYRGFETFSRALFDSINKDNGICFMLFKGAGKNDKAKREFTLWNFKRKGLLAKLIGRIIRRDPYMVEQFTFFISIIPKIFKYKPKIIFFSDYYFGIFLLNFRSLIPKGFKYKLVFSNGLPLDPPYKFDFVHQCLNTYREKAIRQGEKRETQLYVPYGFFIEPSLEKPAKADLRLALELPLDKMIIVTVGAVNSYHKRMNYVIEEVASLNRNDIFLLIVGETESESDKVITYGKEKLGENFKHSRVQPNEISLFYQVADYFVLASLREGFGRVYIEALAFGLPVLVHDYDVTRELLGIYCYKTDMSKIGGLRLLFEEVLPITQSSQLKSSRIIYAYKNYSWDSLQLEYLNLFNKVIEAS</sequence>